<feature type="region of interest" description="C-terminal hotdog fold" evidence="1">
    <location>
        <begin position="798"/>
        <end position="963"/>
    </location>
</feature>
<dbReference type="EMBL" id="PGGS01000106">
    <property type="protein sequence ID" value="PNH09060.1"/>
    <property type="molecule type" value="Genomic_DNA"/>
</dbReference>
<dbReference type="SMART" id="SM00829">
    <property type="entry name" value="PKS_ER"/>
    <property type="match status" value="1"/>
</dbReference>
<organism evidence="4 5">
    <name type="scientific">Tetrabaena socialis</name>
    <dbReference type="NCBI Taxonomy" id="47790"/>
    <lineage>
        <taxon>Eukaryota</taxon>
        <taxon>Viridiplantae</taxon>
        <taxon>Chlorophyta</taxon>
        <taxon>core chlorophytes</taxon>
        <taxon>Chlorophyceae</taxon>
        <taxon>CS clade</taxon>
        <taxon>Chlamydomonadales</taxon>
        <taxon>Tetrabaenaceae</taxon>
        <taxon>Tetrabaena</taxon>
    </lineage>
</organism>
<sequence length="1310" mass="134091">EEMEKVGKQALDVRSVYEKQLADARAEHEKQLAAAHAAHEKQMAEARAAQDRALAEAKAAAERELADGRAAHERQLAEVKAAAERAADEVRSAQRHQAEEVRLSYAQQLEEARRRGEAQAGEARVLADKVMSEARGALSRAAEEARSTQLKAAEEARGAQQRAAEETRAAQQRAAEESAAAQDKLLAEASAAHAKQVAELRAAHEIEMRRAAEDMHRAVEDTRRTADEARRQEGETRRAKNLMVTLESTAVHDREDLKREQLRLSRESARVEAASASLLADREDMRVQLAMERRLLEEAREGRRKEREELLSEVTVERRRLAGEYADTQRQLDAARNVDSGWTTTGCETTWRRLPPWSSILIATQRATHRRPLRHRRHHLVPGLSRARQLTPLIGPGPPAFARPPPAPPQAQSAELAAQAVDADARHNELSGALECLTFDQAALRAAQAQLEEGQRVLGELKKVPPEGVGTLDRERMLLAGERRGLSDERLAASRAADEARASQLRLSESVRAYVSQGVPIPFVMLWVAGPGPLVVDATRAAAGAAGGLASSSPELLFAGVSSFAFMGTNAFVMMGSPASSSSTTIASIAARPPQQWRRQSHWCAPAAPHLLASTAAMLLPPLPPPLAAAAAVRSSSSLLLLQADLRSPRLAHLWDHVVGGKHVFPGAGYFEMAAAAAGSLLLPYGMEADGAAAAKAGGRASYAVALTGATIPSPLILPGLDIGDGGAGGGAARSKHGVPPLLQCAIDVPAGRLTVFTQGRRGGRATVHLRASVSVVRQATATAAAASPAAAATRQTSATGALAALYGVLRGTISAASSLALGGGGTGGSGATACLLQPHLPDDAAATAAAAVAAEGLLLGAGALDSFLQLGQTFILGTPRMAAAGVYVPYGFDSLLLLPAAGGAAGASALGSAASVSPSAAAVAAAAGPSAISDYRLVTPHGSTACAIGGMQARPLLSAATARPQAAAAATAAAAAADGAEQRLEPDLLYSTCWMVEAPEEAGAAVEEEGGAAQLRLSPAHAASAAVATSLAVLQQAAASRLPALRARCADADAACAGGANGDLAASVLLGAMRTAALEVPGLSLSAVTRRNSSPSLRANPATTTAAAAVQLAATAASAAADVYGRRLTDGAVQVPRLLPTRAQQAPGPHQLLPLPKGSLGSLQPVPLDLSRPLPPGHCAVSIKAVGLNFRDVLNVLGMYPGDPGAPGSDYAGVVVAGPGAGSDVFGLATGCLASAQGAALLGASAASTDALFGVTLAMQQASALTSVTGGGSITGGASEPGAGGTEGGEAALSPIASVNSFSNDDSDQ</sequence>
<dbReference type="InterPro" id="IPR042104">
    <property type="entry name" value="PKS_dehydratase_sf"/>
</dbReference>
<evidence type="ECO:0000313" key="4">
    <source>
        <dbReference type="EMBL" id="PNH09060.1"/>
    </source>
</evidence>
<dbReference type="SMART" id="SM00826">
    <property type="entry name" value="PKS_DH"/>
    <property type="match status" value="1"/>
</dbReference>
<dbReference type="Gene3D" id="3.90.180.10">
    <property type="entry name" value="Medium-chain alcohol dehydrogenases, catalytic domain"/>
    <property type="match status" value="1"/>
</dbReference>
<protein>
    <recommendedName>
        <fullName evidence="3">PKS/mFAS DH domain-containing protein</fullName>
    </recommendedName>
</protein>
<evidence type="ECO:0000256" key="2">
    <source>
        <dbReference type="SAM" id="MobiDB-lite"/>
    </source>
</evidence>
<dbReference type="PROSITE" id="PS52019">
    <property type="entry name" value="PKS_MFAS_DH"/>
    <property type="match status" value="1"/>
</dbReference>
<dbReference type="Gene3D" id="3.10.129.110">
    <property type="entry name" value="Polyketide synthase dehydratase"/>
    <property type="match status" value="1"/>
</dbReference>
<dbReference type="InterPro" id="IPR011032">
    <property type="entry name" value="GroES-like_sf"/>
</dbReference>
<feature type="region of interest" description="Disordered" evidence="2">
    <location>
        <begin position="138"/>
        <end position="181"/>
    </location>
</feature>
<feature type="compositionally biased region" description="Polar residues" evidence="2">
    <location>
        <begin position="1298"/>
        <end position="1310"/>
    </location>
</feature>
<gene>
    <name evidence="4" type="ORF">TSOC_004371</name>
</gene>
<dbReference type="OrthoDB" id="552809at2759"/>
<dbReference type="SUPFAM" id="SSF50129">
    <property type="entry name" value="GroES-like"/>
    <property type="match status" value="1"/>
</dbReference>
<dbReference type="InterPro" id="IPR049552">
    <property type="entry name" value="PKS_DH_N"/>
</dbReference>
<dbReference type="GO" id="GO:0016491">
    <property type="term" value="F:oxidoreductase activity"/>
    <property type="evidence" value="ECO:0007669"/>
    <property type="project" value="InterPro"/>
</dbReference>
<dbReference type="InterPro" id="IPR049900">
    <property type="entry name" value="PKS_mFAS_DH"/>
</dbReference>
<keyword evidence="5" id="KW-1185">Reference proteome</keyword>
<feature type="region of interest" description="N-terminal hotdog fold" evidence="1">
    <location>
        <begin position="625"/>
        <end position="781"/>
    </location>
</feature>
<feature type="region of interest" description="Disordered" evidence="2">
    <location>
        <begin position="1272"/>
        <end position="1310"/>
    </location>
</feature>
<proteinExistence type="predicted"/>
<dbReference type="Pfam" id="PF21089">
    <property type="entry name" value="PKS_DH_N"/>
    <property type="match status" value="1"/>
</dbReference>
<comment type="caution">
    <text evidence="4">The sequence shown here is derived from an EMBL/GenBank/DDBJ whole genome shotgun (WGS) entry which is preliminary data.</text>
</comment>
<feature type="compositionally biased region" description="Basic and acidic residues" evidence="2">
    <location>
        <begin position="141"/>
        <end position="168"/>
    </location>
</feature>
<dbReference type="InterPro" id="IPR020807">
    <property type="entry name" value="PKS_DH"/>
</dbReference>
<evidence type="ECO:0000313" key="5">
    <source>
        <dbReference type="Proteomes" id="UP000236333"/>
    </source>
</evidence>
<dbReference type="Proteomes" id="UP000236333">
    <property type="component" value="Unassembled WGS sequence"/>
</dbReference>
<feature type="compositionally biased region" description="Low complexity" evidence="2">
    <location>
        <begin position="169"/>
        <end position="181"/>
    </location>
</feature>
<feature type="active site" description="Proton donor; for dehydratase activity" evidence="1">
    <location>
        <position position="866"/>
    </location>
</feature>
<reference evidence="4 5" key="1">
    <citation type="journal article" date="2017" name="Mol. Biol. Evol.">
        <title>The 4-celled Tetrabaena socialis nuclear genome reveals the essential components for genetic control of cell number at the origin of multicellularity in the volvocine lineage.</title>
        <authorList>
            <person name="Featherston J."/>
            <person name="Arakaki Y."/>
            <person name="Hanschen E.R."/>
            <person name="Ferris P.J."/>
            <person name="Michod R.E."/>
            <person name="Olson B.J.S.C."/>
            <person name="Nozaki H."/>
            <person name="Durand P.M."/>
        </authorList>
    </citation>
    <scope>NUCLEOTIDE SEQUENCE [LARGE SCALE GENOMIC DNA]</scope>
    <source>
        <strain evidence="4 5">NIES-571</strain>
    </source>
</reference>
<evidence type="ECO:0000256" key="1">
    <source>
        <dbReference type="PROSITE-ProRule" id="PRU01363"/>
    </source>
</evidence>
<feature type="region of interest" description="Disordered" evidence="2">
    <location>
        <begin position="28"/>
        <end position="100"/>
    </location>
</feature>
<evidence type="ECO:0000259" key="3">
    <source>
        <dbReference type="PROSITE" id="PS52019"/>
    </source>
</evidence>
<dbReference type="SMR" id="A0A2J8A976"/>
<feature type="domain" description="PKS/mFAS DH" evidence="3">
    <location>
        <begin position="625"/>
        <end position="963"/>
    </location>
</feature>
<accession>A0A2J8A976</accession>
<dbReference type="InterPro" id="IPR020843">
    <property type="entry name" value="ER"/>
</dbReference>
<name>A0A2J8A976_9CHLO</name>
<feature type="region of interest" description="Disordered" evidence="2">
    <location>
        <begin position="215"/>
        <end position="237"/>
    </location>
</feature>
<feature type="active site" description="Proton acceptor; for dehydratase activity" evidence="1">
    <location>
        <position position="657"/>
    </location>
</feature>
<feature type="non-terminal residue" evidence="4">
    <location>
        <position position="1"/>
    </location>
</feature>